<evidence type="ECO:0000313" key="3">
    <source>
        <dbReference type="Proteomes" id="UP000233837"/>
    </source>
</evidence>
<organism evidence="2 3">
    <name type="scientific">Dendrobium catenatum</name>
    <dbReference type="NCBI Taxonomy" id="906689"/>
    <lineage>
        <taxon>Eukaryota</taxon>
        <taxon>Viridiplantae</taxon>
        <taxon>Streptophyta</taxon>
        <taxon>Embryophyta</taxon>
        <taxon>Tracheophyta</taxon>
        <taxon>Spermatophyta</taxon>
        <taxon>Magnoliopsida</taxon>
        <taxon>Liliopsida</taxon>
        <taxon>Asparagales</taxon>
        <taxon>Orchidaceae</taxon>
        <taxon>Epidendroideae</taxon>
        <taxon>Malaxideae</taxon>
        <taxon>Dendrobiinae</taxon>
        <taxon>Dendrobium</taxon>
    </lineage>
</organism>
<dbReference type="AlphaFoldDB" id="A0A2I0X7D0"/>
<dbReference type="Proteomes" id="UP000233837">
    <property type="component" value="Unassembled WGS sequence"/>
</dbReference>
<keyword evidence="3" id="KW-1185">Reference proteome</keyword>
<dbReference type="EMBL" id="KZ502081">
    <property type="protein sequence ID" value="PKU83825.1"/>
    <property type="molecule type" value="Genomic_DNA"/>
</dbReference>
<accession>A0A2I0X7D0</accession>
<reference evidence="2 3" key="2">
    <citation type="journal article" date="2017" name="Nature">
        <title>The Apostasia genome and the evolution of orchids.</title>
        <authorList>
            <person name="Zhang G.Q."/>
            <person name="Liu K.W."/>
            <person name="Li Z."/>
            <person name="Lohaus R."/>
            <person name="Hsiao Y.Y."/>
            <person name="Niu S.C."/>
            <person name="Wang J.Y."/>
            <person name="Lin Y.C."/>
            <person name="Xu Q."/>
            <person name="Chen L.J."/>
            <person name="Yoshida K."/>
            <person name="Fujiwara S."/>
            <person name="Wang Z.W."/>
            <person name="Zhang Y.Q."/>
            <person name="Mitsuda N."/>
            <person name="Wang M."/>
            <person name="Liu G.H."/>
            <person name="Pecoraro L."/>
            <person name="Huang H.X."/>
            <person name="Xiao X.J."/>
            <person name="Lin M."/>
            <person name="Wu X.Y."/>
            <person name="Wu W.L."/>
            <person name="Chen Y.Y."/>
            <person name="Chang S.B."/>
            <person name="Sakamoto S."/>
            <person name="Ohme-Takagi M."/>
            <person name="Yagi M."/>
            <person name="Zeng S.J."/>
            <person name="Shen C.Y."/>
            <person name="Yeh C.M."/>
            <person name="Luo Y.B."/>
            <person name="Tsai W.C."/>
            <person name="Van de Peer Y."/>
            <person name="Liu Z.J."/>
        </authorList>
    </citation>
    <scope>NUCLEOTIDE SEQUENCE [LARGE SCALE GENOMIC DNA]</scope>
    <source>
        <tissue evidence="2">The whole plant</tissue>
    </source>
</reference>
<protein>
    <submittedName>
        <fullName evidence="2">Uncharacterized protein</fullName>
    </submittedName>
</protein>
<gene>
    <name evidence="2" type="ORF">MA16_Dca025672</name>
</gene>
<name>A0A2I0X7D0_9ASPA</name>
<reference evidence="2 3" key="1">
    <citation type="journal article" date="2016" name="Sci. Rep.">
        <title>The Dendrobium catenatum Lindl. genome sequence provides insights into polysaccharide synthase, floral development and adaptive evolution.</title>
        <authorList>
            <person name="Zhang G.Q."/>
            <person name="Xu Q."/>
            <person name="Bian C."/>
            <person name="Tsai W.C."/>
            <person name="Yeh C.M."/>
            <person name="Liu K.W."/>
            <person name="Yoshida K."/>
            <person name="Zhang L.S."/>
            <person name="Chang S.B."/>
            <person name="Chen F."/>
            <person name="Shi Y."/>
            <person name="Su Y.Y."/>
            <person name="Zhang Y.Q."/>
            <person name="Chen L.J."/>
            <person name="Yin Y."/>
            <person name="Lin M."/>
            <person name="Huang H."/>
            <person name="Deng H."/>
            <person name="Wang Z.W."/>
            <person name="Zhu S.L."/>
            <person name="Zhao X."/>
            <person name="Deng C."/>
            <person name="Niu S.C."/>
            <person name="Huang J."/>
            <person name="Wang M."/>
            <person name="Liu G.H."/>
            <person name="Yang H.J."/>
            <person name="Xiao X.J."/>
            <person name="Hsiao Y.Y."/>
            <person name="Wu W.L."/>
            <person name="Chen Y.Y."/>
            <person name="Mitsuda N."/>
            <person name="Ohme-Takagi M."/>
            <person name="Luo Y.B."/>
            <person name="Van de Peer Y."/>
            <person name="Liu Z.J."/>
        </authorList>
    </citation>
    <scope>NUCLEOTIDE SEQUENCE [LARGE SCALE GENOMIC DNA]</scope>
    <source>
        <tissue evidence="2">The whole plant</tissue>
    </source>
</reference>
<feature type="region of interest" description="Disordered" evidence="1">
    <location>
        <begin position="51"/>
        <end position="97"/>
    </location>
</feature>
<evidence type="ECO:0000313" key="2">
    <source>
        <dbReference type="EMBL" id="PKU83825.1"/>
    </source>
</evidence>
<sequence length="126" mass="14764">MDPEQIQRTLDLIVGQLGTITKQIREAQIDLAEFRRQAEERLDHIERIGNHAPYTLSRPPSLYVEEGQPKDVPPREPYRHNNPRHHREPVDPTWGDNNAQLLKNIRIDDLSFDGTLDSYKTRKMPF</sequence>
<proteinExistence type="predicted"/>
<feature type="compositionally biased region" description="Basic and acidic residues" evidence="1">
    <location>
        <begin position="67"/>
        <end position="79"/>
    </location>
</feature>
<evidence type="ECO:0000256" key="1">
    <source>
        <dbReference type="SAM" id="MobiDB-lite"/>
    </source>
</evidence>